<dbReference type="PANTHER" id="PTHR37222:SF1">
    <property type="entry name" value="OS02G0718000 PROTEIN"/>
    <property type="match status" value="1"/>
</dbReference>
<evidence type="ECO:0000256" key="1">
    <source>
        <dbReference type="SAM" id="MobiDB-lite"/>
    </source>
</evidence>
<evidence type="ECO:0000256" key="2">
    <source>
        <dbReference type="SAM" id="Phobius"/>
    </source>
</evidence>
<keyword evidence="2" id="KW-0812">Transmembrane</keyword>
<evidence type="ECO:0000313" key="3">
    <source>
        <dbReference type="EMBL" id="KAK7317306.1"/>
    </source>
</evidence>
<gene>
    <name evidence="3" type="ORF">RJT34_01413</name>
</gene>
<feature type="transmembrane region" description="Helical" evidence="2">
    <location>
        <begin position="155"/>
        <end position="172"/>
    </location>
</feature>
<dbReference type="Proteomes" id="UP001359559">
    <property type="component" value="Unassembled WGS sequence"/>
</dbReference>
<comment type="caution">
    <text evidence="3">The sequence shown here is derived from an EMBL/GenBank/DDBJ whole genome shotgun (WGS) entry which is preliminary data.</text>
</comment>
<reference evidence="3 4" key="1">
    <citation type="submission" date="2024-01" db="EMBL/GenBank/DDBJ databases">
        <title>The genomes of 5 underutilized Papilionoideae crops provide insights into root nodulation and disease resistance.</title>
        <authorList>
            <person name="Yuan L."/>
        </authorList>
    </citation>
    <scope>NUCLEOTIDE SEQUENCE [LARGE SCALE GENOMIC DNA]</scope>
    <source>
        <strain evidence="3">LY-2023</strain>
        <tissue evidence="3">Leaf</tissue>
    </source>
</reference>
<keyword evidence="2" id="KW-1133">Transmembrane helix</keyword>
<organism evidence="3 4">
    <name type="scientific">Clitoria ternatea</name>
    <name type="common">Butterfly pea</name>
    <dbReference type="NCBI Taxonomy" id="43366"/>
    <lineage>
        <taxon>Eukaryota</taxon>
        <taxon>Viridiplantae</taxon>
        <taxon>Streptophyta</taxon>
        <taxon>Embryophyta</taxon>
        <taxon>Tracheophyta</taxon>
        <taxon>Spermatophyta</taxon>
        <taxon>Magnoliopsida</taxon>
        <taxon>eudicotyledons</taxon>
        <taxon>Gunneridae</taxon>
        <taxon>Pentapetalae</taxon>
        <taxon>rosids</taxon>
        <taxon>fabids</taxon>
        <taxon>Fabales</taxon>
        <taxon>Fabaceae</taxon>
        <taxon>Papilionoideae</taxon>
        <taxon>50 kb inversion clade</taxon>
        <taxon>NPAAA clade</taxon>
        <taxon>indigoferoid/millettioid clade</taxon>
        <taxon>Phaseoleae</taxon>
        <taxon>Clitoria</taxon>
    </lineage>
</organism>
<keyword evidence="4" id="KW-1185">Reference proteome</keyword>
<proteinExistence type="predicted"/>
<protein>
    <recommendedName>
        <fullName evidence="5">Transmembrane protein</fullName>
    </recommendedName>
</protein>
<dbReference type="AlphaFoldDB" id="A0AAN9KIY7"/>
<evidence type="ECO:0008006" key="5">
    <source>
        <dbReference type="Google" id="ProtNLM"/>
    </source>
</evidence>
<accession>A0AAN9KIY7</accession>
<sequence>MAATIILRRLRLTTSQLKPSSSSSTNFLLNNPQTPTLEPFYHHPSSSSFKFSHFFSQSTTPSNPNSHVFPSLHSTNPFIPLPPPSRFFSDSTSPPDPEKAQHPGPGPSPYPSQNPNFKHQDIEGPTVERDLSSLANETRDVLEGVMKSMYGLSRVVAVLGLVQLGLGAWITYVTKSGPITEVSVQSLLAFAFPFSLAFMLRRSLKPMHFFKKMEEQGRLQILTLTLQVAKQLDTFFVRLRGVSVLCVVGVVVGVVLATVSR</sequence>
<feature type="region of interest" description="Disordered" evidence="1">
    <location>
        <begin position="83"/>
        <end position="122"/>
    </location>
</feature>
<feature type="transmembrane region" description="Helical" evidence="2">
    <location>
        <begin position="184"/>
        <end position="204"/>
    </location>
</feature>
<keyword evidence="2" id="KW-0472">Membrane</keyword>
<dbReference type="PANTHER" id="PTHR37222">
    <property type="entry name" value="OS02G0718000 PROTEIN"/>
    <property type="match status" value="1"/>
</dbReference>
<feature type="transmembrane region" description="Helical" evidence="2">
    <location>
        <begin position="239"/>
        <end position="259"/>
    </location>
</feature>
<evidence type="ECO:0000313" key="4">
    <source>
        <dbReference type="Proteomes" id="UP001359559"/>
    </source>
</evidence>
<dbReference type="EMBL" id="JAYKXN010000001">
    <property type="protein sequence ID" value="KAK7317306.1"/>
    <property type="molecule type" value="Genomic_DNA"/>
</dbReference>
<name>A0AAN9KIY7_CLITE</name>